<dbReference type="EMBL" id="UINC01105553">
    <property type="protein sequence ID" value="SVC69573.1"/>
    <property type="molecule type" value="Genomic_DNA"/>
</dbReference>
<sequence>MEIAKWDVKNHGGNPTTNESKKYAIFVGRFQPYHQGHISLIMQKINEGIPALIMVRDIAPDEKNPFTTEQTVEMIEKYHAAKGHDVQVIIIPDIESVNFGRGVGYEINEFTPPENIGWISATGIRNSIKEGNNDWRTLVDESIQADVEKYLLETEVEL</sequence>
<dbReference type="Pfam" id="PF01467">
    <property type="entry name" value="CTP_transf_like"/>
    <property type="match status" value="1"/>
</dbReference>
<protein>
    <recommendedName>
        <fullName evidence="3">Cytidyltransferase-like domain-containing protein</fullName>
    </recommendedName>
</protein>
<evidence type="ECO:0000259" key="3">
    <source>
        <dbReference type="Pfam" id="PF01467"/>
    </source>
</evidence>
<dbReference type="SUPFAM" id="SSF52374">
    <property type="entry name" value="Nucleotidylyl transferase"/>
    <property type="match status" value="1"/>
</dbReference>
<dbReference type="PANTHER" id="PTHR21342">
    <property type="entry name" value="PHOSPHOPANTETHEINE ADENYLYLTRANSFERASE"/>
    <property type="match status" value="1"/>
</dbReference>
<keyword evidence="1" id="KW-0808">Transferase</keyword>
<accession>A0A382P830</accession>
<evidence type="ECO:0000256" key="1">
    <source>
        <dbReference type="ARBA" id="ARBA00022679"/>
    </source>
</evidence>
<dbReference type="PANTHER" id="PTHR21342:SF0">
    <property type="entry name" value="BIFUNCTIONAL NMN ADENYLYLTRANSFERASE_NUDIX HYDROLASE"/>
    <property type="match status" value="1"/>
</dbReference>
<dbReference type="InterPro" id="IPR014729">
    <property type="entry name" value="Rossmann-like_a/b/a_fold"/>
</dbReference>
<evidence type="ECO:0000313" key="4">
    <source>
        <dbReference type="EMBL" id="SVC69573.1"/>
    </source>
</evidence>
<dbReference type="InterPro" id="IPR004821">
    <property type="entry name" value="Cyt_trans-like"/>
</dbReference>
<gene>
    <name evidence="4" type="ORF">METZ01_LOCUS322427</name>
</gene>
<keyword evidence="2" id="KW-0548">Nucleotidyltransferase</keyword>
<reference evidence="4" key="1">
    <citation type="submission" date="2018-05" db="EMBL/GenBank/DDBJ databases">
        <authorList>
            <person name="Lanie J.A."/>
            <person name="Ng W.-L."/>
            <person name="Kazmierczak K.M."/>
            <person name="Andrzejewski T.M."/>
            <person name="Davidsen T.M."/>
            <person name="Wayne K.J."/>
            <person name="Tettelin H."/>
            <person name="Glass J.I."/>
            <person name="Rusch D."/>
            <person name="Podicherti R."/>
            <person name="Tsui H.-C.T."/>
            <person name="Winkler M.E."/>
        </authorList>
    </citation>
    <scope>NUCLEOTIDE SEQUENCE</scope>
</reference>
<name>A0A382P830_9ZZZZ</name>
<feature type="domain" description="Cytidyltransferase-like" evidence="3">
    <location>
        <begin position="25"/>
        <end position="94"/>
    </location>
</feature>
<dbReference type="AlphaFoldDB" id="A0A382P830"/>
<dbReference type="NCBIfam" id="TIGR00125">
    <property type="entry name" value="cyt_tran_rel"/>
    <property type="match status" value="1"/>
</dbReference>
<dbReference type="Gene3D" id="3.40.50.620">
    <property type="entry name" value="HUPs"/>
    <property type="match status" value="1"/>
</dbReference>
<dbReference type="GO" id="GO:0016779">
    <property type="term" value="F:nucleotidyltransferase activity"/>
    <property type="evidence" value="ECO:0007669"/>
    <property type="project" value="UniProtKB-KW"/>
</dbReference>
<proteinExistence type="predicted"/>
<organism evidence="4">
    <name type="scientific">marine metagenome</name>
    <dbReference type="NCBI Taxonomy" id="408172"/>
    <lineage>
        <taxon>unclassified sequences</taxon>
        <taxon>metagenomes</taxon>
        <taxon>ecological metagenomes</taxon>
    </lineage>
</organism>
<evidence type="ECO:0000256" key="2">
    <source>
        <dbReference type="ARBA" id="ARBA00022695"/>
    </source>
</evidence>